<evidence type="ECO:0000256" key="1">
    <source>
        <dbReference type="ARBA" id="ARBA00004141"/>
    </source>
</evidence>
<dbReference type="GO" id="GO:0031966">
    <property type="term" value="C:mitochondrial membrane"/>
    <property type="evidence" value="ECO:0007669"/>
    <property type="project" value="TreeGrafter"/>
</dbReference>
<dbReference type="PANTHER" id="PTHR16932">
    <property type="entry name" value="INTERFERON ALPHA-INDUCIBLE PROTEIN 27"/>
    <property type="match status" value="1"/>
</dbReference>
<reference evidence="7" key="1">
    <citation type="submission" date="2025-08" db="UniProtKB">
        <authorList>
            <consortium name="RefSeq"/>
        </authorList>
    </citation>
    <scope>IDENTIFICATION</scope>
    <source>
        <tissue evidence="7">Blood</tissue>
    </source>
</reference>
<evidence type="ECO:0000313" key="7">
    <source>
        <dbReference type="RefSeq" id="XP_034269355.1"/>
    </source>
</evidence>
<dbReference type="GeneID" id="117663359"/>
<accession>A0A6P9BN68</accession>
<organism evidence="6 7">
    <name type="scientific">Pantherophis guttatus</name>
    <name type="common">Corn snake</name>
    <name type="synonym">Elaphe guttata</name>
    <dbReference type="NCBI Taxonomy" id="94885"/>
    <lineage>
        <taxon>Eukaryota</taxon>
        <taxon>Metazoa</taxon>
        <taxon>Chordata</taxon>
        <taxon>Craniata</taxon>
        <taxon>Vertebrata</taxon>
        <taxon>Euteleostomi</taxon>
        <taxon>Lepidosauria</taxon>
        <taxon>Squamata</taxon>
        <taxon>Bifurcata</taxon>
        <taxon>Unidentata</taxon>
        <taxon>Episquamata</taxon>
        <taxon>Toxicofera</taxon>
        <taxon>Serpentes</taxon>
        <taxon>Colubroidea</taxon>
        <taxon>Colubridae</taxon>
        <taxon>Colubrinae</taxon>
        <taxon>Pantherophis</taxon>
    </lineage>
</organism>
<evidence type="ECO:0000256" key="2">
    <source>
        <dbReference type="ARBA" id="ARBA00007262"/>
    </source>
</evidence>
<evidence type="ECO:0000313" key="6">
    <source>
        <dbReference type="Proteomes" id="UP001652622"/>
    </source>
</evidence>
<dbReference type="Gene3D" id="6.10.110.10">
    <property type="match status" value="1"/>
</dbReference>
<evidence type="ECO:0000256" key="4">
    <source>
        <dbReference type="ARBA" id="ARBA00022989"/>
    </source>
</evidence>
<dbReference type="InterPro" id="IPR038213">
    <property type="entry name" value="IFI6/IFI27-like_sf"/>
</dbReference>
<gene>
    <name evidence="7" type="primary">LOC117663359</name>
</gene>
<dbReference type="AlphaFoldDB" id="A0A6P9BN68"/>
<protein>
    <submittedName>
        <fullName evidence="7">Interferon alpha-inducible protein 27-like protein 2A</fullName>
    </submittedName>
</protein>
<comment type="similarity">
    <text evidence="2">Belongs to the IFI6/IFI27 family.</text>
</comment>
<dbReference type="RefSeq" id="XP_034269355.1">
    <property type="nucleotide sequence ID" value="XM_034413464.2"/>
</dbReference>
<sequence>MGLLIAAALGVGSVLGAPLVLTGVGFTAAGIAAGSLAATMMSSSAIASGGGVVAGSLVALAQSAGAAGLAITTKAGIAATGAALSLLV</sequence>
<dbReference type="PANTHER" id="PTHR16932:SF18">
    <property type="entry name" value="INTERFERON, ALPHA-INDUCIBLE PROTEIN 27-LIKE 2"/>
    <property type="match status" value="1"/>
</dbReference>
<keyword evidence="6" id="KW-1185">Reference proteome</keyword>
<comment type="subcellular location">
    <subcellularLocation>
        <location evidence="1">Membrane</location>
        <topology evidence="1">Multi-pass membrane protein</topology>
    </subcellularLocation>
</comment>
<proteinExistence type="inferred from homology"/>
<dbReference type="InParanoid" id="A0A6P9BN68"/>
<dbReference type="GO" id="GO:0001836">
    <property type="term" value="P:release of cytochrome c from mitochondria"/>
    <property type="evidence" value="ECO:0007669"/>
    <property type="project" value="TreeGrafter"/>
</dbReference>
<keyword evidence="4" id="KW-1133">Transmembrane helix</keyword>
<evidence type="ECO:0000256" key="3">
    <source>
        <dbReference type="ARBA" id="ARBA00022692"/>
    </source>
</evidence>
<dbReference type="Pfam" id="PF06140">
    <property type="entry name" value="Ifi-6-16"/>
    <property type="match status" value="1"/>
</dbReference>
<dbReference type="Proteomes" id="UP001652622">
    <property type="component" value="Unplaced"/>
</dbReference>
<dbReference type="KEGG" id="pgut:117663359"/>
<keyword evidence="3" id="KW-0812">Transmembrane</keyword>
<dbReference type="GO" id="GO:0097193">
    <property type="term" value="P:intrinsic apoptotic signaling pathway"/>
    <property type="evidence" value="ECO:0007669"/>
    <property type="project" value="TreeGrafter"/>
</dbReference>
<dbReference type="InterPro" id="IPR009311">
    <property type="entry name" value="IFI6/IFI27-like"/>
</dbReference>
<evidence type="ECO:0000256" key="5">
    <source>
        <dbReference type="ARBA" id="ARBA00023136"/>
    </source>
</evidence>
<name>A0A6P9BN68_PANGU</name>
<keyword evidence="5" id="KW-0472">Membrane</keyword>